<dbReference type="Proteomes" id="UP000886998">
    <property type="component" value="Unassembled WGS sequence"/>
</dbReference>
<name>A0A8X6X1S2_9ARAC</name>
<dbReference type="AlphaFoldDB" id="A0A8X6X1S2"/>
<reference evidence="1" key="1">
    <citation type="submission" date="2020-08" db="EMBL/GenBank/DDBJ databases">
        <title>Multicomponent nature underlies the extraordinary mechanical properties of spider dragline silk.</title>
        <authorList>
            <person name="Kono N."/>
            <person name="Nakamura H."/>
            <person name="Mori M."/>
            <person name="Yoshida Y."/>
            <person name="Ohtoshi R."/>
            <person name="Malay A.D."/>
            <person name="Moran D.A.P."/>
            <person name="Tomita M."/>
            <person name="Numata K."/>
            <person name="Arakawa K."/>
        </authorList>
    </citation>
    <scope>NUCLEOTIDE SEQUENCE</scope>
</reference>
<evidence type="ECO:0000313" key="1">
    <source>
        <dbReference type="EMBL" id="GFY45383.1"/>
    </source>
</evidence>
<organism evidence="1 2">
    <name type="scientific">Trichonephila inaurata madagascariensis</name>
    <dbReference type="NCBI Taxonomy" id="2747483"/>
    <lineage>
        <taxon>Eukaryota</taxon>
        <taxon>Metazoa</taxon>
        <taxon>Ecdysozoa</taxon>
        <taxon>Arthropoda</taxon>
        <taxon>Chelicerata</taxon>
        <taxon>Arachnida</taxon>
        <taxon>Araneae</taxon>
        <taxon>Araneomorphae</taxon>
        <taxon>Entelegynae</taxon>
        <taxon>Araneoidea</taxon>
        <taxon>Nephilidae</taxon>
        <taxon>Trichonephila</taxon>
        <taxon>Trichonephila inaurata</taxon>
    </lineage>
</organism>
<protein>
    <submittedName>
        <fullName evidence="1">Uncharacterized protein</fullName>
    </submittedName>
</protein>
<sequence length="102" mass="11051">MMRRGGIYVISTSNQKLQEAVYPLLTCLIRRSCIPQLLQKKTLLLRDAMRGGEGGLALPHLSNRLREGKGMGKPSYWTACGSGEGKGNPAVGGWLCYSARGV</sequence>
<evidence type="ECO:0000313" key="2">
    <source>
        <dbReference type="Proteomes" id="UP000886998"/>
    </source>
</evidence>
<gene>
    <name evidence="1" type="ORF">TNIN_103661</name>
</gene>
<comment type="caution">
    <text evidence="1">The sequence shown here is derived from an EMBL/GenBank/DDBJ whole genome shotgun (WGS) entry which is preliminary data.</text>
</comment>
<accession>A0A8X6X1S2</accession>
<keyword evidence="2" id="KW-1185">Reference proteome</keyword>
<proteinExistence type="predicted"/>
<dbReference type="EMBL" id="BMAV01004825">
    <property type="protein sequence ID" value="GFY45383.1"/>
    <property type="molecule type" value="Genomic_DNA"/>
</dbReference>